<keyword evidence="2 8" id="KW-0813">Transport</keyword>
<comment type="subunit">
    <text evidence="8">The complex is composed of six subunits: RnfA, RnfB, RnfC, RnfD, RnfE and RnfG.</text>
</comment>
<sequence length="205" mass="22340">MSNGKKQSRLAYLTSGIIKENPTLILMIGLCPTLATTVTARDGLGMALAASFVLICSNIVISAIRKLVPDSVRIPIFIIIISTFVTIIDYLMQAYQPDLYRVLGVFVPLIVVNCIILGRAEAFAYHHGIFDSFLDGLGKSLGFTIVLFLMGTLRELFGAGTFFNKPVLPAAYRATPMLFAIFPPGAFLLIGLLKALVNKLGWGRR</sequence>
<dbReference type="GO" id="GO:0005886">
    <property type="term" value="C:plasma membrane"/>
    <property type="evidence" value="ECO:0007669"/>
    <property type="project" value="UniProtKB-SubCell"/>
</dbReference>
<evidence type="ECO:0000313" key="9">
    <source>
        <dbReference type="EMBL" id="HGD13619.1"/>
    </source>
</evidence>
<keyword evidence="4 8" id="KW-1278">Translocase</keyword>
<dbReference type="NCBIfam" id="NF009070">
    <property type="entry name" value="PRK12405.1"/>
    <property type="match status" value="1"/>
</dbReference>
<evidence type="ECO:0000256" key="7">
    <source>
        <dbReference type="ARBA" id="ARBA00023136"/>
    </source>
</evidence>
<name>A0A7V3PU89_UNCW3</name>
<dbReference type="AlphaFoldDB" id="A0A7V3PU89"/>
<dbReference type="PANTHER" id="PTHR30586:SF0">
    <property type="entry name" value="ION-TRANSLOCATING OXIDOREDUCTASE COMPLEX SUBUNIT E"/>
    <property type="match status" value="1"/>
</dbReference>
<keyword evidence="7 8" id="KW-0472">Membrane</keyword>
<dbReference type="GO" id="GO:0022900">
    <property type="term" value="P:electron transport chain"/>
    <property type="evidence" value="ECO:0007669"/>
    <property type="project" value="UniProtKB-UniRule"/>
</dbReference>
<proteinExistence type="inferred from homology"/>
<feature type="transmembrane region" description="Helical" evidence="8">
    <location>
        <begin position="21"/>
        <end position="40"/>
    </location>
</feature>
<keyword evidence="8" id="KW-1003">Cell membrane</keyword>
<feature type="transmembrane region" description="Helical" evidence="8">
    <location>
        <begin position="141"/>
        <end position="163"/>
    </location>
</feature>
<evidence type="ECO:0000256" key="3">
    <source>
        <dbReference type="ARBA" id="ARBA00022692"/>
    </source>
</evidence>
<dbReference type="GO" id="GO:0012505">
    <property type="term" value="C:endomembrane system"/>
    <property type="evidence" value="ECO:0007669"/>
    <property type="project" value="UniProtKB-SubCell"/>
</dbReference>
<evidence type="ECO:0000256" key="2">
    <source>
        <dbReference type="ARBA" id="ARBA00022448"/>
    </source>
</evidence>
<comment type="similarity">
    <text evidence="8">Belongs to the NqrDE/RnfAE family.</text>
</comment>
<accession>A0A7V3PU89</accession>
<gene>
    <name evidence="8" type="primary">rnfE</name>
    <name evidence="9" type="ORF">ENX16_06040</name>
</gene>
<feature type="transmembrane region" description="Helical" evidence="8">
    <location>
        <begin position="175"/>
        <end position="197"/>
    </location>
</feature>
<feature type="transmembrane region" description="Helical" evidence="8">
    <location>
        <begin position="76"/>
        <end position="93"/>
    </location>
</feature>
<reference evidence="9" key="1">
    <citation type="journal article" date="2020" name="mSystems">
        <title>Genome- and Community-Level Interaction Insights into Carbon Utilization and Element Cycling Functions of Hydrothermarchaeota in Hydrothermal Sediment.</title>
        <authorList>
            <person name="Zhou Z."/>
            <person name="Liu Y."/>
            <person name="Xu W."/>
            <person name="Pan J."/>
            <person name="Luo Z.H."/>
            <person name="Li M."/>
        </authorList>
    </citation>
    <scope>NUCLEOTIDE SEQUENCE [LARGE SCALE GENOMIC DNA]</scope>
    <source>
        <strain evidence="9">SpSt-914</strain>
    </source>
</reference>
<dbReference type="EC" id="7.-.-.-" evidence="8"/>
<evidence type="ECO:0000256" key="6">
    <source>
        <dbReference type="ARBA" id="ARBA00022989"/>
    </source>
</evidence>
<evidence type="ECO:0000256" key="1">
    <source>
        <dbReference type="ARBA" id="ARBA00004127"/>
    </source>
</evidence>
<keyword evidence="3 8" id="KW-0812">Transmembrane</keyword>
<dbReference type="NCBIfam" id="TIGR01948">
    <property type="entry name" value="rnfE"/>
    <property type="match status" value="1"/>
</dbReference>
<dbReference type="PIRSF" id="PIRSF006102">
    <property type="entry name" value="NQR_DE"/>
    <property type="match status" value="1"/>
</dbReference>
<comment type="caution">
    <text evidence="9">The sequence shown here is derived from an EMBL/GenBank/DDBJ whole genome shotgun (WGS) entry which is preliminary data.</text>
</comment>
<keyword evidence="6 8" id="KW-1133">Transmembrane helix</keyword>
<dbReference type="HAMAP" id="MF_00478">
    <property type="entry name" value="RsxE_RnfE"/>
    <property type="match status" value="1"/>
</dbReference>
<dbReference type="PANTHER" id="PTHR30586">
    <property type="entry name" value="ELECTRON TRANSPORT COMPLEX PROTEIN RNFE"/>
    <property type="match status" value="1"/>
</dbReference>
<evidence type="ECO:0000256" key="5">
    <source>
        <dbReference type="ARBA" id="ARBA00022982"/>
    </source>
</evidence>
<dbReference type="EMBL" id="DTMZ01000142">
    <property type="protein sequence ID" value="HGD13619.1"/>
    <property type="molecule type" value="Genomic_DNA"/>
</dbReference>
<comment type="subcellular location">
    <subcellularLocation>
        <location evidence="8">Cell membrane</location>
        <topology evidence="8">Multi-pass membrane protein</topology>
    </subcellularLocation>
    <subcellularLocation>
        <location evidence="1">Endomembrane system</location>
        <topology evidence="1">Multi-pass membrane protein</topology>
    </subcellularLocation>
</comment>
<keyword evidence="5 8" id="KW-0249">Electron transport</keyword>
<protein>
    <recommendedName>
        <fullName evidence="8">Ion-translocating oxidoreductase complex subunit E</fullName>
        <ecNumber evidence="8">7.-.-.-</ecNumber>
    </recommendedName>
    <alternativeName>
        <fullName evidence="8">Rnf electron transport complex subunit E</fullName>
    </alternativeName>
</protein>
<feature type="transmembrane region" description="Helical" evidence="8">
    <location>
        <begin position="99"/>
        <end position="120"/>
    </location>
</feature>
<dbReference type="InterPro" id="IPR003667">
    <property type="entry name" value="NqrDE/RnfAE"/>
</dbReference>
<dbReference type="InterPro" id="IPR010968">
    <property type="entry name" value="RnfE"/>
</dbReference>
<comment type="function">
    <text evidence="8">Part of a membrane-bound complex that couples electron transfer with translocation of ions across the membrane.</text>
</comment>
<evidence type="ECO:0000256" key="8">
    <source>
        <dbReference type="HAMAP-Rule" id="MF_00478"/>
    </source>
</evidence>
<dbReference type="Pfam" id="PF02508">
    <property type="entry name" value="Rnf-Nqr"/>
    <property type="match status" value="1"/>
</dbReference>
<feature type="transmembrane region" description="Helical" evidence="8">
    <location>
        <begin position="46"/>
        <end position="64"/>
    </location>
</feature>
<organism evidence="9">
    <name type="scientific">candidate division WOR-3 bacterium</name>
    <dbReference type="NCBI Taxonomy" id="2052148"/>
    <lineage>
        <taxon>Bacteria</taxon>
        <taxon>Bacteria division WOR-3</taxon>
    </lineage>
</organism>
<evidence type="ECO:0000256" key="4">
    <source>
        <dbReference type="ARBA" id="ARBA00022967"/>
    </source>
</evidence>